<reference evidence="2 3" key="2">
    <citation type="journal article" date="2015" name="Syst. Appl. Microbiol.">
        <title>Nitrincola nitratireducens sp. nov. isolated from a haloalkaline crater lake.</title>
        <authorList>
            <person name="Singh A."/>
            <person name="Vaidya B."/>
            <person name="Tanuku N.R."/>
            <person name="Pinnaka A.K."/>
        </authorList>
    </citation>
    <scope>NUCLEOTIDE SEQUENCE [LARGE SCALE GENOMIC DNA]</scope>
    <source>
        <strain evidence="2 3">AK23</strain>
    </source>
</reference>
<keyword evidence="1" id="KW-0812">Transmembrane</keyword>
<reference evidence="3" key="1">
    <citation type="submission" date="2012-11" db="EMBL/GenBank/DDBJ databases">
        <authorList>
            <person name="Singh A."/>
            <person name="Pinnaka A.K."/>
            <person name="Vaidya B."/>
        </authorList>
    </citation>
    <scope>NUCLEOTIDE SEQUENCE [LARGE SCALE GENOMIC DNA]</scope>
    <source>
        <strain evidence="3">AK23</strain>
    </source>
</reference>
<evidence type="ECO:0000256" key="1">
    <source>
        <dbReference type="SAM" id="Phobius"/>
    </source>
</evidence>
<dbReference type="AlphaFoldDB" id="W9UXK8"/>
<dbReference type="EMBL" id="AONB01000003">
    <property type="protein sequence ID" value="EXJ11988.1"/>
    <property type="molecule type" value="Genomic_DNA"/>
</dbReference>
<keyword evidence="1" id="KW-1133">Transmembrane helix</keyword>
<feature type="transmembrane region" description="Helical" evidence="1">
    <location>
        <begin position="12"/>
        <end position="31"/>
    </location>
</feature>
<protein>
    <recommendedName>
        <fullName evidence="4">DUF2868 domain-containing protein</fullName>
    </recommendedName>
</protein>
<feature type="transmembrane region" description="Helical" evidence="1">
    <location>
        <begin position="96"/>
        <end position="115"/>
    </location>
</feature>
<accession>W9UXK8</accession>
<dbReference type="STRING" id="1229521.D791_00870"/>
<keyword evidence="1" id="KW-0472">Membrane</keyword>
<dbReference type="RefSeq" id="WP_036508182.1">
    <property type="nucleotide sequence ID" value="NZ_AONB01000003.1"/>
</dbReference>
<sequence length="347" mass="39710">MNTTDTLTLPKWLILVSFIAGMMLATAVLNYPNDGRINVFWILLLWVGLPLLGSILSTLQLVRGVRNSWLTQILKPSRYWQPKPIQAWWIISRLQGLWLVFGIGTLSMFTIQLFISDLAFGWSTTLLSSSDALLKLMQLISTPWAALWPQAAPDLNLLDTTQFNRIDAHTTSFQDASRWWPFIMASIITYNLLPRSLLAIATYVKWHRLHSSELRIAPTQAPAASSQTLAPQPFDQAYHLDDWHAATCVYWQMSAPNNRYSLGLNDWNEDQRVWKELMDMSPHSILWKVKSSCTPMAELSDWITEANSKGIKQALQVHHSNPETDRHQLSWQAFAQKHALVWMEPST</sequence>
<feature type="transmembrane region" description="Helical" evidence="1">
    <location>
        <begin position="37"/>
        <end position="59"/>
    </location>
</feature>
<dbReference type="Proteomes" id="UP000019464">
    <property type="component" value="Unassembled WGS sequence"/>
</dbReference>
<organism evidence="2 3">
    <name type="scientific">Nitrincola nitratireducens</name>
    <dbReference type="NCBI Taxonomy" id="1229521"/>
    <lineage>
        <taxon>Bacteria</taxon>
        <taxon>Pseudomonadati</taxon>
        <taxon>Pseudomonadota</taxon>
        <taxon>Gammaproteobacteria</taxon>
        <taxon>Oceanospirillales</taxon>
        <taxon>Oceanospirillaceae</taxon>
        <taxon>Nitrincola</taxon>
    </lineage>
</organism>
<name>W9UXK8_9GAMM</name>
<comment type="caution">
    <text evidence="2">The sequence shown here is derived from an EMBL/GenBank/DDBJ whole genome shotgun (WGS) entry which is preliminary data.</text>
</comment>
<dbReference type="PATRIC" id="fig|1229521.3.peg.883"/>
<dbReference type="Pfam" id="PF11067">
    <property type="entry name" value="DUF2868"/>
    <property type="match status" value="1"/>
</dbReference>
<evidence type="ECO:0000313" key="2">
    <source>
        <dbReference type="EMBL" id="EXJ11988.1"/>
    </source>
</evidence>
<dbReference type="OrthoDB" id="7056210at2"/>
<keyword evidence="3" id="KW-1185">Reference proteome</keyword>
<evidence type="ECO:0000313" key="3">
    <source>
        <dbReference type="Proteomes" id="UP000019464"/>
    </source>
</evidence>
<dbReference type="InterPro" id="IPR021296">
    <property type="entry name" value="DUF2868"/>
</dbReference>
<feature type="transmembrane region" description="Helical" evidence="1">
    <location>
        <begin position="179"/>
        <end position="204"/>
    </location>
</feature>
<gene>
    <name evidence="2" type="ORF">D791_00870</name>
</gene>
<proteinExistence type="predicted"/>
<evidence type="ECO:0008006" key="4">
    <source>
        <dbReference type="Google" id="ProtNLM"/>
    </source>
</evidence>